<keyword evidence="3" id="KW-1185">Reference proteome</keyword>
<name>X6LL34_RETFI</name>
<dbReference type="AlphaFoldDB" id="X6LL34"/>
<reference evidence="2 3" key="1">
    <citation type="journal article" date="2013" name="Curr. Biol.">
        <title>The Genome of the Foraminiferan Reticulomyxa filosa.</title>
        <authorList>
            <person name="Glockner G."/>
            <person name="Hulsmann N."/>
            <person name="Schleicher M."/>
            <person name="Noegel A.A."/>
            <person name="Eichinger L."/>
            <person name="Gallinger C."/>
            <person name="Pawlowski J."/>
            <person name="Sierra R."/>
            <person name="Euteneuer U."/>
            <person name="Pillet L."/>
            <person name="Moustafa A."/>
            <person name="Platzer M."/>
            <person name="Groth M."/>
            <person name="Szafranski K."/>
            <person name="Schliwa M."/>
        </authorList>
    </citation>
    <scope>NUCLEOTIDE SEQUENCE [LARGE SCALE GENOMIC DNA]</scope>
</reference>
<dbReference type="Proteomes" id="UP000023152">
    <property type="component" value="Unassembled WGS sequence"/>
</dbReference>
<evidence type="ECO:0000313" key="2">
    <source>
        <dbReference type="EMBL" id="ETO02329.1"/>
    </source>
</evidence>
<keyword evidence="1" id="KW-1133">Transmembrane helix</keyword>
<dbReference type="EMBL" id="ASPP01036058">
    <property type="protein sequence ID" value="ETO02329.1"/>
    <property type="molecule type" value="Genomic_DNA"/>
</dbReference>
<organism evidence="2 3">
    <name type="scientific">Reticulomyxa filosa</name>
    <dbReference type="NCBI Taxonomy" id="46433"/>
    <lineage>
        <taxon>Eukaryota</taxon>
        <taxon>Sar</taxon>
        <taxon>Rhizaria</taxon>
        <taxon>Retaria</taxon>
        <taxon>Foraminifera</taxon>
        <taxon>Monothalamids</taxon>
        <taxon>Reticulomyxidae</taxon>
        <taxon>Reticulomyxa</taxon>
    </lineage>
</organism>
<comment type="caution">
    <text evidence="2">The sequence shown here is derived from an EMBL/GenBank/DDBJ whole genome shotgun (WGS) entry which is preliminary data.</text>
</comment>
<accession>X6LL34</accession>
<evidence type="ECO:0000256" key="1">
    <source>
        <dbReference type="SAM" id="Phobius"/>
    </source>
</evidence>
<feature type="transmembrane region" description="Helical" evidence="1">
    <location>
        <begin position="21"/>
        <end position="39"/>
    </location>
</feature>
<protein>
    <submittedName>
        <fullName evidence="2">Uncharacterized protein</fullName>
    </submittedName>
</protein>
<gene>
    <name evidence="2" type="ORF">RFI_35107</name>
</gene>
<evidence type="ECO:0000313" key="3">
    <source>
        <dbReference type="Proteomes" id="UP000023152"/>
    </source>
</evidence>
<proteinExistence type="predicted"/>
<keyword evidence="1" id="KW-0472">Membrane</keyword>
<keyword evidence="1" id="KW-0812">Transmembrane</keyword>
<sequence length="207" mass="24943">MLFDLKNQYASYDQKKKKFPFFFFIIRFFLPILLAIFLGHEMNTFINFVESSFNNSSIHKRKMIIVPDIVIPGVTITTKVLYSLKGFLFSQKISQCKREITFVKVQSKWKQKKGRKHNEMGFFVSLCVRLILWCNRFGINNNLKMFFGTFQTKRSLHFKFHIKFRLLQSNQDSLVFEKFCRTKTKYKHLPLFARSSRRMIYLPKNEW</sequence>